<dbReference type="OrthoDB" id="7677911at2"/>
<comment type="caution">
    <text evidence="4">The sequence shown here is derived from an EMBL/GenBank/DDBJ whole genome shotgun (WGS) entry which is preliminary data.</text>
</comment>
<evidence type="ECO:0000256" key="1">
    <source>
        <dbReference type="ARBA" id="ARBA00022729"/>
    </source>
</evidence>
<proteinExistence type="predicted"/>
<evidence type="ECO:0000313" key="4">
    <source>
        <dbReference type="EMBL" id="KFL30257.1"/>
    </source>
</evidence>
<reference evidence="4 5" key="1">
    <citation type="submission" date="2014-08" db="EMBL/GenBank/DDBJ databases">
        <authorList>
            <person name="Hassan Y.I."/>
            <person name="Lepp D."/>
            <person name="Zhou T."/>
        </authorList>
    </citation>
    <scope>NUCLEOTIDE SEQUENCE [LARGE SCALE GENOMIC DNA]</scope>
    <source>
        <strain evidence="4 5">IFO13584</strain>
    </source>
</reference>
<accession>A0A087M054</accession>
<evidence type="ECO:0000259" key="3">
    <source>
        <dbReference type="Pfam" id="PF02974"/>
    </source>
</evidence>
<protein>
    <recommendedName>
        <fullName evidence="3">Alkaline proteinase inhibitor/ Outer membrane lipoprotein Omp19 domain-containing protein</fullName>
    </recommendedName>
</protein>
<gene>
    <name evidence="4" type="ORF">JP75_16920</name>
</gene>
<dbReference type="RefSeq" id="WP_035084978.1">
    <property type="nucleotide sequence ID" value="NZ_JQGC01000015.1"/>
</dbReference>
<organism evidence="4 5">
    <name type="scientific">Devosia riboflavina</name>
    <dbReference type="NCBI Taxonomy" id="46914"/>
    <lineage>
        <taxon>Bacteria</taxon>
        <taxon>Pseudomonadati</taxon>
        <taxon>Pseudomonadota</taxon>
        <taxon>Alphaproteobacteria</taxon>
        <taxon>Hyphomicrobiales</taxon>
        <taxon>Devosiaceae</taxon>
        <taxon>Devosia</taxon>
    </lineage>
</organism>
<feature type="domain" description="Alkaline proteinase inhibitor/ Outer membrane lipoprotein Omp19" evidence="3">
    <location>
        <begin position="81"/>
        <end position="164"/>
    </location>
</feature>
<feature type="chain" id="PRO_5001825753" description="Alkaline proteinase inhibitor/ Outer membrane lipoprotein Omp19 domain-containing protein" evidence="2">
    <location>
        <begin position="26"/>
        <end position="180"/>
    </location>
</feature>
<dbReference type="EMBL" id="JQGC01000015">
    <property type="protein sequence ID" value="KFL30257.1"/>
    <property type="molecule type" value="Genomic_DNA"/>
</dbReference>
<dbReference type="STRING" id="46914.JP75_16920"/>
<sequence>MIRLLLTSAAVLALAGCSTGSFSMASNAPPATGMYGQTQQTAFGSNGVATTNSQVDPVTGQRVVTGGSFSVGNAPASPAMTNAMIGNWTLSDSYARNCTLSFSVTPLAGTSGALQANQTGFCSNEFSALAGWMVAGNGVVLTDASGQLRGQLVADNAGAYLGTVNTMFGPTTVKLSRGGV</sequence>
<dbReference type="PROSITE" id="PS51257">
    <property type="entry name" value="PROKAR_LIPOPROTEIN"/>
    <property type="match status" value="1"/>
</dbReference>
<dbReference type="InterPro" id="IPR021140">
    <property type="entry name" value="Inh/Omp19"/>
</dbReference>
<name>A0A087M054_9HYPH</name>
<dbReference type="GO" id="GO:0004866">
    <property type="term" value="F:endopeptidase inhibitor activity"/>
    <property type="evidence" value="ECO:0007669"/>
    <property type="project" value="InterPro"/>
</dbReference>
<dbReference type="Proteomes" id="UP000028981">
    <property type="component" value="Unassembled WGS sequence"/>
</dbReference>
<evidence type="ECO:0000256" key="2">
    <source>
        <dbReference type="SAM" id="SignalP"/>
    </source>
</evidence>
<dbReference type="InterPro" id="IPR016085">
    <property type="entry name" value="Protease_inh_B-barrel_dom"/>
</dbReference>
<dbReference type="AlphaFoldDB" id="A0A087M054"/>
<keyword evidence="1 2" id="KW-0732">Signal</keyword>
<evidence type="ECO:0000313" key="5">
    <source>
        <dbReference type="Proteomes" id="UP000028981"/>
    </source>
</evidence>
<keyword evidence="5" id="KW-1185">Reference proteome</keyword>
<dbReference type="Gene3D" id="2.40.128.10">
    <property type="match status" value="1"/>
</dbReference>
<dbReference type="Pfam" id="PF02974">
    <property type="entry name" value="Inh"/>
    <property type="match status" value="1"/>
</dbReference>
<feature type="signal peptide" evidence="2">
    <location>
        <begin position="1"/>
        <end position="25"/>
    </location>
</feature>
<dbReference type="SUPFAM" id="SSF50882">
    <property type="entry name" value="beta-Barrel protease inhibitors"/>
    <property type="match status" value="1"/>
</dbReference>